<dbReference type="PANTHER" id="PTHR46246">
    <property type="entry name" value="GUANOSINE-3',5'-BIS(DIPHOSPHATE) 3'-PYROPHOSPHOHYDROLASE MESH1"/>
    <property type="match status" value="1"/>
</dbReference>
<dbReference type="SUPFAM" id="SSF109604">
    <property type="entry name" value="HD-domain/PDEase-like"/>
    <property type="match status" value="1"/>
</dbReference>
<evidence type="ECO:0000313" key="2">
    <source>
        <dbReference type="Proteomes" id="UP000595663"/>
    </source>
</evidence>
<dbReference type="OrthoDB" id="9802385at2"/>
<dbReference type="KEGG" id="ajp:AMJAP_0111"/>
<dbReference type="RefSeq" id="WP_019621120.1">
    <property type="nucleotide sequence ID" value="NZ_AP014545.1"/>
</dbReference>
<dbReference type="Gene3D" id="1.10.3210.10">
    <property type="entry name" value="Hypothetical protein af1432"/>
    <property type="match status" value="1"/>
</dbReference>
<dbReference type="InterPro" id="IPR052194">
    <property type="entry name" value="MESH1"/>
</dbReference>
<keyword evidence="1" id="KW-0378">Hydrolase</keyword>
<dbReference type="GO" id="GO:0008893">
    <property type="term" value="F:guanosine-3',5'-bis(diphosphate) 3'-diphosphatase activity"/>
    <property type="evidence" value="ECO:0007669"/>
    <property type="project" value="TreeGrafter"/>
</dbReference>
<dbReference type="Pfam" id="PF13328">
    <property type="entry name" value="HD_4"/>
    <property type="match status" value="1"/>
</dbReference>
<dbReference type="EMBL" id="AP014545">
    <property type="protein sequence ID" value="BBB24710.1"/>
    <property type="molecule type" value="Genomic_DNA"/>
</dbReference>
<keyword evidence="2" id="KW-1185">Reference proteome</keyword>
<accession>A0A7R6PHR9</accession>
<organism evidence="1 2">
    <name type="scientific">Amphritea japonica ATCC BAA-1530</name>
    <dbReference type="NCBI Taxonomy" id="1278309"/>
    <lineage>
        <taxon>Bacteria</taxon>
        <taxon>Pseudomonadati</taxon>
        <taxon>Pseudomonadota</taxon>
        <taxon>Gammaproteobacteria</taxon>
        <taxon>Oceanospirillales</taxon>
        <taxon>Oceanospirillaceae</taxon>
        <taxon>Amphritea</taxon>
    </lineage>
</organism>
<dbReference type="PANTHER" id="PTHR46246:SF1">
    <property type="entry name" value="GUANOSINE-3',5'-BIS(DIPHOSPHATE) 3'-PYROPHOSPHOHYDROLASE MESH1"/>
    <property type="match status" value="1"/>
</dbReference>
<sequence>MIQNWSQDHYVKAWDFATMAHEGQAYGGPIEGQRIPYINHIGSVTMELICGLNSNASLNGNLAIQCALLHDVLEDTDVDFRTIESIFGLDVAQGVSALSKDERLPTKREQMLDSLKRIKLQPREVWMVKLADRITNLSEPPAYWTDEKRAAYREEALLIHKELHEADELLSKRLLEKAESYKQYIKT</sequence>
<protein>
    <submittedName>
        <fullName evidence="1">Metal dependent phosphohydrolase</fullName>
    </submittedName>
</protein>
<gene>
    <name evidence="1" type="ORF">AMJAP_0111</name>
</gene>
<dbReference type="AlphaFoldDB" id="A0A7R6PHR9"/>
<proteinExistence type="predicted"/>
<dbReference type="Proteomes" id="UP000595663">
    <property type="component" value="Chromosome"/>
</dbReference>
<reference evidence="1 2" key="1">
    <citation type="journal article" date="2008" name="Int. J. Syst. Evol. Microbiol.">
        <title>Amphritea japonica sp. nov. and Amphritea balenae sp. nov., isolated from the sediment adjacent to sperm whale carcasses off Kagoshima, Japan.</title>
        <authorList>
            <person name="Miyazaki M."/>
            <person name="Nogi Y."/>
            <person name="Fujiwara Y."/>
            <person name="Kawato M."/>
            <person name="Nagahama T."/>
            <person name="Kubokawa K."/>
            <person name="Horikoshi K."/>
        </authorList>
    </citation>
    <scope>NUCLEOTIDE SEQUENCE [LARGE SCALE GENOMIC DNA]</scope>
    <source>
        <strain evidence="1 2">ATCC BAA-1530</strain>
    </source>
</reference>
<evidence type="ECO:0000313" key="1">
    <source>
        <dbReference type="EMBL" id="BBB24710.1"/>
    </source>
</evidence>
<name>A0A7R6PHR9_9GAMM</name>